<feature type="transmembrane region" description="Helical" evidence="12">
    <location>
        <begin position="98"/>
        <end position="123"/>
    </location>
</feature>
<evidence type="ECO:0000256" key="2">
    <source>
        <dbReference type="ARBA" id="ARBA00004429"/>
    </source>
</evidence>
<dbReference type="GO" id="GO:0005886">
    <property type="term" value="C:plasma membrane"/>
    <property type="evidence" value="ECO:0007669"/>
    <property type="project" value="UniProtKB-SubCell"/>
</dbReference>
<evidence type="ECO:0000256" key="8">
    <source>
        <dbReference type="ARBA" id="ARBA00022692"/>
    </source>
</evidence>
<accession>A0A161KDZ1</accession>
<evidence type="ECO:0000256" key="12">
    <source>
        <dbReference type="SAM" id="Phobius"/>
    </source>
</evidence>
<dbReference type="EMBL" id="CZRL01000056">
    <property type="protein sequence ID" value="CUS51163.1"/>
    <property type="molecule type" value="Genomic_DNA"/>
</dbReference>
<sequence>MNRTGLFALFTAIIRRDVMIAIRNRADAANSVVFYVIVFTLFPLAIGQDPTQLQALAPGVIWIAALLATLLGLEGLFRSDFDDGSLEQLVLTTGPVPLLILGKILAHWCVTGLPLLLVTPLLAPMMQLTGLSTAVLLLTLLIGTPILSLVGSVGTALTVGTRRGGVLLSLIVLPLYIPVLVFGSTAVQNAELGLPIAGQIYLLSAMAVLALCLAPIAAAAAIKISLN</sequence>
<feature type="transmembrane region" description="Helical" evidence="12">
    <location>
        <begin position="59"/>
        <end position="77"/>
    </location>
</feature>
<evidence type="ECO:0000256" key="1">
    <source>
        <dbReference type="ARBA" id="ARBA00002442"/>
    </source>
</evidence>
<evidence type="ECO:0000313" key="13">
    <source>
        <dbReference type="EMBL" id="CUS51163.1"/>
    </source>
</evidence>
<organism evidence="13">
    <name type="scientific">hydrothermal vent metagenome</name>
    <dbReference type="NCBI Taxonomy" id="652676"/>
    <lineage>
        <taxon>unclassified sequences</taxon>
        <taxon>metagenomes</taxon>
        <taxon>ecological metagenomes</taxon>
    </lineage>
</organism>
<keyword evidence="9" id="KW-0201">Cytochrome c-type biogenesis</keyword>
<dbReference type="NCBIfam" id="TIGR01190">
    <property type="entry name" value="ccmB"/>
    <property type="match status" value="1"/>
</dbReference>
<keyword evidence="10 12" id="KW-1133">Transmembrane helix</keyword>
<feature type="transmembrane region" description="Helical" evidence="12">
    <location>
        <begin position="135"/>
        <end position="159"/>
    </location>
</feature>
<dbReference type="AlphaFoldDB" id="A0A161KDZ1"/>
<feature type="transmembrane region" description="Helical" evidence="12">
    <location>
        <begin position="166"/>
        <end position="187"/>
    </location>
</feature>
<name>A0A161KDZ1_9ZZZZ</name>
<evidence type="ECO:0000256" key="3">
    <source>
        <dbReference type="ARBA" id="ARBA00010544"/>
    </source>
</evidence>
<dbReference type="PANTHER" id="PTHR30070:SF1">
    <property type="entry name" value="CYTOCHROME C BIOGENESIS B-RELATED"/>
    <property type="match status" value="1"/>
</dbReference>
<dbReference type="InterPro" id="IPR026031">
    <property type="entry name" value="Cyt_c_CcmB_bac"/>
</dbReference>
<keyword evidence="6" id="KW-1003">Cell membrane</keyword>
<dbReference type="PRINTS" id="PR01414">
    <property type="entry name" value="CCMBBIOGNSIS"/>
</dbReference>
<evidence type="ECO:0000256" key="7">
    <source>
        <dbReference type="ARBA" id="ARBA00022519"/>
    </source>
</evidence>
<dbReference type="GO" id="GO:0015232">
    <property type="term" value="F:heme transmembrane transporter activity"/>
    <property type="evidence" value="ECO:0007669"/>
    <property type="project" value="InterPro"/>
</dbReference>
<keyword evidence="11 12" id="KW-0472">Membrane</keyword>
<gene>
    <name evidence="13" type="ORF">MGWOODY_XGa484</name>
</gene>
<reference evidence="13" key="1">
    <citation type="submission" date="2015-10" db="EMBL/GenBank/DDBJ databases">
        <authorList>
            <person name="Gilbert D.G."/>
        </authorList>
    </citation>
    <scope>NUCLEOTIDE SEQUENCE</scope>
</reference>
<dbReference type="InterPro" id="IPR003544">
    <property type="entry name" value="Cyt_c_biogenesis_CcmB"/>
</dbReference>
<keyword evidence="8 12" id="KW-0812">Transmembrane</keyword>
<evidence type="ECO:0000256" key="6">
    <source>
        <dbReference type="ARBA" id="ARBA00022475"/>
    </source>
</evidence>
<keyword evidence="7" id="KW-0997">Cell inner membrane</keyword>
<dbReference type="PIRSF" id="PIRSF002764">
    <property type="entry name" value="CcmB"/>
    <property type="match status" value="1"/>
</dbReference>
<evidence type="ECO:0000256" key="4">
    <source>
        <dbReference type="ARBA" id="ARBA00016452"/>
    </source>
</evidence>
<comment type="similarity">
    <text evidence="3">Belongs to the CcmB/CycW/HelB family.</text>
</comment>
<evidence type="ECO:0000256" key="11">
    <source>
        <dbReference type="ARBA" id="ARBA00023136"/>
    </source>
</evidence>
<protein>
    <recommendedName>
        <fullName evidence="4">Heme exporter protein B</fullName>
    </recommendedName>
</protein>
<feature type="transmembrane region" description="Helical" evidence="12">
    <location>
        <begin position="28"/>
        <end position="47"/>
    </location>
</feature>
<evidence type="ECO:0000256" key="10">
    <source>
        <dbReference type="ARBA" id="ARBA00022989"/>
    </source>
</evidence>
<dbReference type="GO" id="GO:0017004">
    <property type="term" value="P:cytochrome complex assembly"/>
    <property type="evidence" value="ECO:0007669"/>
    <property type="project" value="UniProtKB-KW"/>
</dbReference>
<evidence type="ECO:0000256" key="9">
    <source>
        <dbReference type="ARBA" id="ARBA00022748"/>
    </source>
</evidence>
<proteinExistence type="inferred from homology"/>
<comment type="subcellular location">
    <subcellularLocation>
        <location evidence="2">Cell inner membrane</location>
        <topology evidence="2">Multi-pass membrane protein</topology>
    </subcellularLocation>
</comment>
<comment type="function">
    <text evidence="1">Required for the export of heme to the periplasm for the biogenesis of c-type cytochromes.</text>
</comment>
<dbReference type="GO" id="GO:1903607">
    <property type="term" value="P:cytochrome c biosynthetic process"/>
    <property type="evidence" value="ECO:0007669"/>
    <property type="project" value="TreeGrafter"/>
</dbReference>
<evidence type="ECO:0000256" key="5">
    <source>
        <dbReference type="ARBA" id="ARBA00022448"/>
    </source>
</evidence>
<feature type="transmembrane region" description="Helical" evidence="12">
    <location>
        <begin position="199"/>
        <end position="222"/>
    </location>
</feature>
<keyword evidence="5" id="KW-0813">Transport</keyword>
<dbReference type="PANTHER" id="PTHR30070">
    <property type="entry name" value="HEME EXPORTER PROTEIN B"/>
    <property type="match status" value="1"/>
</dbReference>
<dbReference type="Pfam" id="PF03379">
    <property type="entry name" value="CcmB"/>
    <property type="match status" value="1"/>
</dbReference>